<evidence type="ECO:0000256" key="1">
    <source>
        <dbReference type="ARBA" id="ARBA00022490"/>
    </source>
</evidence>
<feature type="domain" description="Beta-ketoacyl-[acyl-carrier-protein] synthase III N-terminal" evidence="5">
    <location>
        <begin position="109"/>
        <end position="165"/>
    </location>
</feature>
<dbReference type="GO" id="GO:0044550">
    <property type="term" value="P:secondary metabolite biosynthetic process"/>
    <property type="evidence" value="ECO:0007669"/>
    <property type="project" value="TreeGrafter"/>
</dbReference>
<dbReference type="AlphaFoldDB" id="A0A3M0I5Y4"/>
<evidence type="ECO:0000259" key="5">
    <source>
        <dbReference type="Pfam" id="PF08545"/>
    </source>
</evidence>
<dbReference type="GO" id="GO:0006633">
    <property type="term" value="P:fatty acid biosynthetic process"/>
    <property type="evidence" value="ECO:0007669"/>
    <property type="project" value="InterPro"/>
</dbReference>
<name>A0A3M0I5Y4_9ACTN</name>
<comment type="caution">
    <text evidence="6">The sequence shown here is derived from an EMBL/GenBank/DDBJ whole genome shotgun (WGS) entry which is preliminary data.</text>
</comment>
<evidence type="ECO:0000256" key="2">
    <source>
        <dbReference type="ARBA" id="ARBA00022679"/>
    </source>
</evidence>
<dbReference type="Pfam" id="PF08541">
    <property type="entry name" value="ACP_syn_III_C"/>
    <property type="match status" value="1"/>
</dbReference>
<feature type="domain" description="Beta-ketoacyl-[acyl-carrier-protein] synthase III C-terminal" evidence="4">
    <location>
        <begin position="237"/>
        <end position="319"/>
    </location>
</feature>
<dbReference type="EMBL" id="PENI01000030">
    <property type="protein sequence ID" value="RMB81539.1"/>
    <property type="molecule type" value="Genomic_DNA"/>
</dbReference>
<dbReference type="GO" id="GO:0004315">
    <property type="term" value="F:3-oxoacyl-[acyl-carrier-protein] synthase activity"/>
    <property type="evidence" value="ECO:0007669"/>
    <property type="project" value="InterPro"/>
</dbReference>
<dbReference type="PANTHER" id="PTHR34069">
    <property type="entry name" value="3-OXOACYL-[ACYL-CARRIER-PROTEIN] SYNTHASE 3"/>
    <property type="match status" value="1"/>
</dbReference>
<protein>
    <submittedName>
        <fullName evidence="6">3-oxoacyl-ACP synthase</fullName>
    </submittedName>
</protein>
<dbReference type="InterPro" id="IPR013751">
    <property type="entry name" value="ACP_syn_III_N"/>
</dbReference>
<dbReference type="InterPro" id="IPR016039">
    <property type="entry name" value="Thiolase-like"/>
</dbReference>
<dbReference type="SUPFAM" id="SSF53901">
    <property type="entry name" value="Thiolase-like"/>
    <property type="match status" value="1"/>
</dbReference>
<dbReference type="PANTHER" id="PTHR34069:SF2">
    <property type="entry name" value="BETA-KETOACYL-[ACYL-CARRIER-PROTEIN] SYNTHASE III"/>
    <property type="match status" value="1"/>
</dbReference>
<gene>
    <name evidence="6" type="ORF">CTZ28_34630</name>
</gene>
<organism evidence="6 7">
    <name type="scientific">Streptomyces shenzhenensis</name>
    <dbReference type="NCBI Taxonomy" id="943815"/>
    <lineage>
        <taxon>Bacteria</taxon>
        <taxon>Bacillati</taxon>
        <taxon>Actinomycetota</taxon>
        <taxon>Actinomycetes</taxon>
        <taxon>Kitasatosporales</taxon>
        <taxon>Streptomycetaceae</taxon>
        <taxon>Streptomyces</taxon>
    </lineage>
</organism>
<dbReference type="InterPro" id="IPR013747">
    <property type="entry name" value="ACP_syn_III_C"/>
</dbReference>
<keyword evidence="3" id="KW-0012">Acyltransferase</keyword>
<evidence type="ECO:0000259" key="4">
    <source>
        <dbReference type="Pfam" id="PF08541"/>
    </source>
</evidence>
<reference evidence="6 7" key="1">
    <citation type="submission" date="2017-11" db="EMBL/GenBank/DDBJ databases">
        <title>Draft genome of actinobacteria isolated from guarana (Paullinia cupana (Mart.) Ducke.</title>
        <authorList>
            <person name="Siqueira K.A."/>
            <person name="Liotti R.G."/>
            <person name="Mendes T.A.O."/>
            <person name="Soares M.A."/>
        </authorList>
    </citation>
    <scope>NUCLEOTIDE SEQUENCE [LARGE SCALE GENOMIC DNA]</scope>
    <source>
        <strain evidence="6 7">193</strain>
    </source>
</reference>
<dbReference type="Pfam" id="PF08545">
    <property type="entry name" value="ACP_syn_III"/>
    <property type="match status" value="1"/>
</dbReference>
<evidence type="ECO:0000256" key="3">
    <source>
        <dbReference type="ARBA" id="ARBA00023315"/>
    </source>
</evidence>
<evidence type="ECO:0000313" key="7">
    <source>
        <dbReference type="Proteomes" id="UP000270471"/>
    </source>
</evidence>
<dbReference type="Proteomes" id="UP000270471">
    <property type="component" value="Unassembled WGS sequence"/>
</dbReference>
<keyword evidence="2" id="KW-0808">Transferase</keyword>
<evidence type="ECO:0000313" key="6">
    <source>
        <dbReference type="EMBL" id="RMB81539.1"/>
    </source>
</evidence>
<accession>A0A3M0I5Y4</accession>
<sequence>MPRNVRRNNDPVFECLDTSRDAQGIYQSLLFRDLDRRHCLGPDESITDLVTESCQRTLDSAGVSADDVDRLYGYISVPEYNAPNELYQVHHDLGLSRNAMVVPINGEQANFLSGLVHAAEAVRSGSATYCLVACGSNWSQHVDYSQGHSTSIGDGAGATLIGPSDRFVVIDHASTTNTSYYRYATMAVRPLTVHSRRQVPVDKAGMPIATLELTPSGIEVVSSWIKNGIPELVNELLDRHGINGDQITLITYQSVRILLDHWAERIGPKEYVDTLAEFGHMIAATYPVNLAYAFDSISTEYVVLAGVSLGMQLEAVLIRV</sequence>
<keyword evidence="1" id="KW-0963">Cytoplasm</keyword>
<proteinExistence type="predicted"/>
<keyword evidence="7" id="KW-1185">Reference proteome</keyword>
<dbReference type="Gene3D" id="3.40.47.10">
    <property type="match status" value="2"/>
</dbReference>